<keyword evidence="1" id="KW-0472">Membrane</keyword>
<name>A0A075GWJ7_9EURY</name>
<dbReference type="AlphaFoldDB" id="A0A075GWJ7"/>
<proteinExistence type="predicted"/>
<sequence length="542" mass="60361">MPTEFGRNFASHHLIPILLLSVIIIPFVLNPVASSETSNDSCPLSSNDDCESYSSVDVVHQIELERDTEVGIISGDGNYFVTQNSLTSKYAIIDTHSLSKIEGYLIPGQYFSVDHNTYNLVITNDSECSFPTQSSILCELESLNLSSTYTSPESPDRYYYDEQSQYCQLRDYCRDDEDGLSSISISQVGSNKISPNGKYGVDMNQINVDSDIGVWPFWLNGEDDIDGLIMLYHIKRWNINQSGIETDGAVGILIGEHHIIANEVDETEDVRFTAWAPNSQSLYVITTEEIGVFSSISGGYDRLYTWPDDNGCTGSSSDDSVDFIDSPHEISLDGSTLIFICGGKIQVVHLANDDMSVFVNVFAMLFVIATLLFIYIQRHKLKRLFDRNQLTSIFLILMISPMLAGCISDDVSVKLPKPTSFSVDSAPNDSSMLAIVEASKETDVAKFGLNIWVETGEGGFWCNPVKWAWDQPGEQVVDEICAIYSPQDAYPVSGFDSHDWVLGNEHSESLVYCELDVCEYNITIYYLGEYHSTHSIIQFGAI</sequence>
<dbReference type="EMBL" id="KF900823">
    <property type="protein sequence ID" value="AIF08164.1"/>
    <property type="molecule type" value="Genomic_DNA"/>
</dbReference>
<reference evidence="2" key="1">
    <citation type="journal article" date="2014" name="Genome Biol. Evol.">
        <title>Pangenome evidence for extensive interdomain horizontal transfer affecting lineage core and shell genes in uncultured planktonic thaumarchaeota and euryarchaeota.</title>
        <authorList>
            <person name="Deschamps P."/>
            <person name="Zivanovic Y."/>
            <person name="Moreira D."/>
            <person name="Rodriguez-Valera F."/>
            <person name="Lopez-Garcia P."/>
        </authorList>
    </citation>
    <scope>NUCLEOTIDE SEQUENCE</scope>
</reference>
<feature type="transmembrane region" description="Helical" evidence="1">
    <location>
        <begin position="12"/>
        <end position="29"/>
    </location>
</feature>
<organism evidence="2">
    <name type="scientific">uncultured marine group II/III euryarchaeote KM3_27_D07</name>
    <dbReference type="NCBI Taxonomy" id="1456429"/>
    <lineage>
        <taxon>Archaea</taxon>
        <taxon>Methanobacteriati</taxon>
        <taxon>Methanobacteriota</taxon>
        <taxon>environmental samples</taxon>
    </lineage>
</organism>
<evidence type="ECO:0000313" key="2">
    <source>
        <dbReference type="EMBL" id="AIF08164.1"/>
    </source>
</evidence>
<protein>
    <submittedName>
        <fullName evidence="2">Uncharacterized protein</fullName>
    </submittedName>
</protein>
<accession>A0A075GWJ7</accession>
<evidence type="ECO:0000256" key="1">
    <source>
        <dbReference type="SAM" id="Phobius"/>
    </source>
</evidence>
<feature type="transmembrane region" description="Helical" evidence="1">
    <location>
        <begin position="357"/>
        <end position="376"/>
    </location>
</feature>
<keyword evidence="1" id="KW-0812">Transmembrane</keyword>
<keyword evidence="1" id="KW-1133">Transmembrane helix</keyword>